<dbReference type="EMBL" id="UOGA01000059">
    <property type="protein sequence ID" value="VAX16213.1"/>
    <property type="molecule type" value="Genomic_DNA"/>
</dbReference>
<reference evidence="1" key="1">
    <citation type="submission" date="2018-06" db="EMBL/GenBank/DDBJ databases">
        <authorList>
            <person name="Zhirakovskaya E."/>
        </authorList>
    </citation>
    <scope>NUCLEOTIDE SEQUENCE</scope>
</reference>
<dbReference type="AlphaFoldDB" id="A0A3B1BVE1"/>
<protein>
    <submittedName>
        <fullName evidence="1">Uncharacterized protein</fullName>
    </submittedName>
</protein>
<proteinExistence type="predicted"/>
<organism evidence="1">
    <name type="scientific">hydrothermal vent metagenome</name>
    <dbReference type="NCBI Taxonomy" id="652676"/>
    <lineage>
        <taxon>unclassified sequences</taxon>
        <taxon>metagenomes</taxon>
        <taxon>ecological metagenomes</taxon>
    </lineage>
</organism>
<gene>
    <name evidence="1" type="ORF">MNBD_NITROSPINAE04-2602</name>
</gene>
<sequence length="192" mass="21171">MKRLSFIFTLISIMFASPVFADDVTDQIDEALKAYKKNDYSMATTALDSASALIRQKKGDALAKLLPEPLKGWKAEEAESSSAGAAMFGGGTNVKRVYKKGKESVTITVTTDSPMLQAMSMMFANPQFSGPNARLVVIDGRKVINDKKKNSLQTMVAGKILVNVKGKRKTHPEDVKKYFKAINFKEIEKLNK</sequence>
<evidence type="ECO:0000313" key="1">
    <source>
        <dbReference type="EMBL" id="VAX16213.1"/>
    </source>
</evidence>
<accession>A0A3B1BVE1</accession>
<name>A0A3B1BVE1_9ZZZZ</name>